<feature type="compositionally biased region" description="Basic and acidic residues" evidence="1">
    <location>
        <begin position="1"/>
        <end position="12"/>
    </location>
</feature>
<proteinExistence type="predicted"/>
<organism evidence="2 3">
    <name type="scientific">Gordonia phage Syleon</name>
    <dbReference type="NCBI Taxonomy" id="2653718"/>
    <lineage>
        <taxon>Viruses</taxon>
        <taxon>Duplodnaviria</taxon>
        <taxon>Heunggongvirae</taxon>
        <taxon>Uroviricota</taxon>
        <taxon>Caudoviricetes</taxon>
        <taxon>Deeyouvirinae</taxon>
        <taxon>Octobienvirus</taxon>
        <taxon>Octobienvirus syleon</taxon>
    </lineage>
</organism>
<dbReference type="InterPro" id="IPR044925">
    <property type="entry name" value="His-Me_finger_sf"/>
</dbReference>
<reference evidence="2 3" key="1">
    <citation type="submission" date="2019-09" db="EMBL/GenBank/DDBJ databases">
        <authorList>
            <person name="Falcon-Lizardi N."/>
            <person name="Rios-Rosa Y."/>
            <person name="Rivera-Cruz A."/>
            <person name="Rivera-Espinal N.S."/>
            <person name="Rodriguez-Cotto F.E."/>
            <person name="Rosa-Flores A.N."/>
            <person name="Rubin M.R."/>
            <person name="Vazquez E."/>
            <person name="Molloy S.D."/>
            <person name="Garlena R.A."/>
            <person name="Russell D.A."/>
            <person name="Pope W.H."/>
            <person name="Jacobs-Sera D."/>
            <person name="Hatfull G.F."/>
        </authorList>
    </citation>
    <scope>NUCLEOTIDE SEQUENCE [LARGE SCALE GENOMIC DNA]</scope>
</reference>
<dbReference type="Gene3D" id="3.40.1800.10">
    <property type="entry name" value="His-Me finger endonucleases"/>
    <property type="match status" value="1"/>
</dbReference>
<dbReference type="RefSeq" id="YP_010246757.1">
    <property type="nucleotide sequence ID" value="NC_060137.1"/>
</dbReference>
<dbReference type="InterPro" id="IPR004211">
    <property type="entry name" value="Endonuclease_7"/>
</dbReference>
<dbReference type="InterPro" id="IPR038563">
    <property type="entry name" value="Endonuclease_7_sf"/>
</dbReference>
<feature type="region of interest" description="Disordered" evidence="1">
    <location>
        <begin position="1"/>
        <end position="22"/>
    </location>
</feature>
<dbReference type="SUPFAM" id="SSF54060">
    <property type="entry name" value="His-Me finger endonucleases"/>
    <property type="match status" value="1"/>
</dbReference>
<dbReference type="KEGG" id="vg:70081327"/>
<accession>A0A5Q2WH27</accession>
<dbReference type="GO" id="GO:0004519">
    <property type="term" value="F:endonuclease activity"/>
    <property type="evidence" value="ECO:0007669"/>
    <property type="project" value="UniProtKB-KW"/>
</dbReference>
<dbReference type="GeneID" id="70081327"/>
<sequence length="127" mass="14236">MGTRNYHPDRPPGRPAKPAPEGERWCTACQACHPVSAFSGVQRRCREAKARDHRRRTYGLTDEQYEALKTPDGKCPICKLRPGRYIDHNHETGQVRGILCQPCNTALGAFAEDPEIFARALEYLGAT</sequence>
<keyword evidence="2" id="KW-0255">Endonuclease</keyword>
<dbReference type="Pfam" id="PF02945">
    <property type="entry name" value="Endonuclease_7"/>
    <property type="match status" value="1"/>
</dbReference>
<protein>
    <submittedName>
        <fullName evidence="2">Endonuclease VII</fullName>
    </submittedName>
</protein>
<keyword evidence="2" id="KW-0378">Hydrolase</keyword>
<keyword evidence="2" id="KW-0540">Nuclease</keyword>
<evidence type="ECO:0000256" key="1">
    <source>
        <dbReference type="SAM" id="MobiDB-lite"/>
    </source>
</evidence>
<gene>
    <name evidence="2" type="primary">103</name>
    <name evidence="2" type="ORF">SEA_SYLEON_103</name>
</gene>
<evidence type="ECO:0000313" key="3">
    <source>
        <dbReference type="Proteomes" id="UP000346466"/>
    </source>
</evidence>
<keyword evidence="3" id="KW-1185">Reference proteome</keyword>
<evidence type="ECO:0000313" key="2">
    <source>
        <dbReference type="EMBL" id="QGH75827.1"/>
    </source>
</evidence>
<dbReference type="Proteomes" id="UP000346466">
    <property type="component" value="Segment"/>
</dbReference>
<dbReference type="EMBL" id="MN444870">
    <property type="protein sequence ID" value="QGH75827.1"/>
    <property type="molecule type" value="Genomic_DNA"/>
</dbReference>
<name>A0A5Q2WH27_9CAUD</name>